<accession>A0A644VAX8</accession>
<dbReference type="EMBL" id="VSSQ01000259">
    <property type="protein sequence ID" value="MPL88514.1"/>
    <property type="molecule type" value="Genomic_DNA"/>
</dbReference>
<proteinExistence type="predicted"/>
<organism evidence="2">
    <name type="scientific">bioreactor metagenome</name>
    <dbReference type="NCBI Taxonomy" id="1076179"/>
    <lineage>
        <taxon>unclassified sequences</taxon>
        <taxon>metagenomes</taxon>
        <taxon>ecological metagenomes</taxon>
    </lineage>
</organism>
<name>A0A644VAX8_9ZZZZ</name>
<evidence type="ECO:0000313" key="2">
    <source>
        <dbReference type="EMBL" id="MPL88514.1"/>
    </source>
</evidence>
<evidence type="ECO:0000256" key="1">
    <source>
        <dbReference type="SAM" id="Phobius"/>
    </source>
</evidence>
<keyword evidence="1" id="KW-0812">Transmembrane</keyword>
<evidence type="ECO:0008006" key="3">
    <source>
        <dbReference type="Google" id="ProtNLM"/>
    </source>
</evidence>
<feature type="transmembrane region" description="Helical" evidence="1">
    <location>
        <begin position="67"/>
        <end position="86"/>
    </location>
</feature>
<dbReference type="AlphaFoldDB" id="A0A644VAX8"/>
<gene>
    <name evidence="2" type="ORF">SDC9_34537</name>
</gene>
<sequence length="183" mass="20328">MEKTTEAELPSAPPGSRIKLTCPAPGDILILIPKEGFTPRGIFIFAVIFFWLLMILIWTVLLLQYGIVWTLLSVPFWLLGLVTLRISARELFAFQSVEITSGAVTIRKKTGKQTASAELKKKDISAVSFVEGSYKTLYGMSRKGIYTAIISKGEAFGIGERCRVAEKQWLADVLKSLIKQETV</sequence>
<reference evidence="2" key="1">
    <citation type="submission" date="2019-08" db="EMBL/GenBank/DDBJ databases">
        <authorList>
            <person name="Kucharzyk K."/>
            <person name="Murdoch R.W."/>
            <person name="Higgins S."/>
            <person name="Loffler F."/>
        </authorList>
    </citation>
    <scope>NUCLEOTIDE SEQUENCE</scope>
</reference>
<protein>
    <recommendedName>
        <fullName evidence="3">DUF304 domain-containing protein</fullName>
    </recommendedName>
</protein>
<feature type="transmembrane region" description="Helical" evidence="1">
    <location>
        <begin position="42"/>
        <end position="61"/>
    </location>
</feature>
<comment type="caution">
    <text evidence="2">The sequence shown here is derived from an EMBL/GenBank/DDBJ whole genome shotgun (WGS) entry which is preliminary data.</text>
</comment>
<keyword evidence="1" id="KW-0472">Membrane</keyword>
<keyword evidence="1" id="KW-1133">Transmembrane helix</keyword>